<dbReference type="InParanoid" id="A0A6P8HD16"/>
<comment type="subcellular location">
    <subcellularLocation>
        <location evidence="3">Endoplasmic reticulum lumen</location>
    </subcellularLocation>
</comment>
<dbReference type="InterPro" id="IPR006620">
    <property type="entry name" value="Pro_4_hyd_alph"/>
</dbReference>
<evidence type="ECO:0000256" key="1">
    <source>
        <dbReference type="ARBA" id="ARBA00001961"/>
    </source>
</evidence>
<evidence type="ECO:0000256" key="11">
    <source>
        <dbReference type="ARBA" id="ARBA00023004"/>
    </source>
</evidence>
<gene>
    <name evidence="16" type="primary">LOC116290109</name>
</gene>
<dbReference type="Gene3D" id="2.60.120.620">
    <property type="entry name" value="q2cbj1_9rhob like domain"/>
    <property type="match status" value="1"/>
</dbReference>
<dbReference type="InterPro" id="IPR045054">
    <property type="entry name" value="P4HA-like"/>
</dbReference>
<feature type="domain" description="Fe2OG dioxygenase" evidence="14">
    <location>
        <begin position="420"/>
        <end position="528"/>
    </location>
</feature>
<dbReference type="OrthoDB" id="420380at2759"/>
<keyword evidence="10" id="KW-0560">Oxidoreductase</keyword>
<dbReference type="InterPro" id="IPR013547">
    <property type="entry name" value="P4H_N"/>
</dbReference>
<dbReference type="InterPro" id="IPR059068">
    <property type="entry name" value="TPR_P4H"/>
</dbReference>
<dbReference type="SMART" id="SM00702">
    <property type="entry name" value="P4Hc"/>
    <property type="match status" value="1"/>
</dbReference>
<dbReference type="PANTHER" id="PTHR10869">
    <property type="entry name" value="PROLYL 4-HYDROXYLASE ALPHA SUBUNIT"/>
    <property type="match status" value="1"/>
</dbReference>
<evidence type="ECO:0000256" key="7">
    <source>
        <dbReference type="ARBA" id="ARBA00022824"/>
    </source>
</evidence>
<reference evidence="16" key="1">
    <citation type="submission" date="2025-08" db="UniProtKB">
        <authorList>
            <consortium name="RefSeq"/>
        </authorList>
    </citation>
    <scope>IDENTIFICATION</scope>
    <source>
        <tissue evidence="16">Tentacle</tissue>
    </source>
</reference>
<dbReference type="EC" id="1.14.11.2" evidence="5"/>
<evidence type="ECO:0000256" key="6">
    <source>
        <dbReference type="ARBA" id="ARBA00022723"/>
    </source>
</evidence>
<evidence type="ECO:0000313" key="16">
    <source>
        <dbReference type="RefSeq" id="XP_031552958.1"/>
    </source>
</evidence>
<dbReference type="GO" id="GO:0005788">
    <property type="term" value="C:endoplasmic reticulum lumen"/>
    <property type="evidence" value="ECO:0007669"/>
    <property type="project" value="UniProtKB-SubCell"/>
</dbReference>
<dbReference type="FunFam" id="2.60.120.620:FF:000011">
    <property type="entry name" value="Prolyl alpha subunit"/>
    <property type="match status" value="1"/>
</dbReference>
<feature type="signal peptide" evidence="13">
    <location>
        <begin position="1"/>
        <end position="20"/>
    </location>
</feature>
<accession>A0A6P8HD16</accession>
<proteinExistence type="inferred from homology"/>
<evidence type="ECO:0000256" key="10">
    <source>
        <dbReference type="ARBA" id="ARBA00023002"/>
    </source>
</evidence>
<dbReference type="InterPro" id="IPR044862">
    <property type="entry name" value="Pro_4_hyd_alph_FE2OG_OXY"/>
</dbReference>
<dbReference type="PROSITE" id="PS51471">
    <property type="entry name" value="FE2OG_OXY"/>
    <property type="match status" value="1"/>
</dbReference>
<keyword evidence="6" id="KW-0479">Metal-binding</keyword>
<evidence type="ECO:0000256" key="9">
    <source>
        <dbReference type="ARBA" id="ARBA00022964"/>
    </source>
</evidence>
<dbReference type="PANTHER" id="PTHR10869:SF244">
    <property type="entry name" value="PROLYL 4-HYDROXYLASE SUBUNIT ALPHA-2"/>
    <property type="match status" value="1"/>
</dbReference>
<evidence type="ECO:0000256" key="5">
    <source>
        <dbReference type="ARBA" id="ARBA00012269"/>
    </source>
</evidence>
<dbReference type="Pfam" id="PF23558">
    <property type="entry name" value="TPR_P4H"/>
    <property type="match status" value="1"/>
</dbReference>
<dbReference type="AlphaFoldDB" id="A0A6P8HD16"/>
<evidence type="ECO:0000313" key="15">
    <source>
        <dbReference type="Proteomes" id="UP000515163"/>
    </source>
</evidence>
<keyword evidence="15" id="KW-1185">Reference proteome</keyword>
<keyword evidence="13" id="KW-0732">Signal</keyword>
<keyword evidence="9" id="KW-0223">Dioxygenase</keyword>
<evidence type="ECO:0000256" key="2">
    <source>
        <dbReference type="ARBA" id="ARBA00002035"/>
    </source>
</evidence>
<dbReference type="Gene3D" id="1.25.40.10">
    <property type="entry name" value="Tetratricopeptide repeat domain"/>
    <property type="match status" value="1"/>
</dbReference>
<dbReference type="RefSeq" id="XP_031552958.1">
    <property type="nucleotide sequence ID" value="XM_031697098.1"/>
</dbReference>
<keyword evidence="8" id="KW-0847">Vitamin C</keyword>
<keyword evidence="7" id="KW-0256">Endoplasmic reticulum</keyword>
<dbReference type="GO" id="GO:0005506">
    <property type="term" value="F:iron ion binding"/>
    <property type="evidence" value="ECO:0007669"/>
    <property type="project" value="InterPro"/>
</dbReference>
<evidence type="ECO:0000259" key="14">
    <source>
        <dbReference type="PROSITE" id="PS51471"/>
    </source>
</evidence>
<dbReference type="Gene3D" id="6.10.140.1460">
    <property type="match status" value="1"/>
</dbReference>
<dbReference type="GeneID" id="116290109"/>
<comment type="function">
    <text evidence="2">Catalyzes the post-translational formation of 4-hydroxyproline in -Xaa-Pro-Gly- sequences in collagens and other proteins.</text>
</comment>
<evidence type="ECO:0000256" key="12">
    <source>
        <dbReference type="ARBA" id="ARBA00023180"/>
    </source>
</evidence>
<dbReference type="Proteomes" id="UP000515163">
    <property type="component" value="Unplaced"/>
</dbReference>
<evidence type="ECO:0000256" key="8">
    <source>
        <dbReference type="ARBA" id="ARBA00022896"/>
    </source>
</evidence>
<dbReference type="GO" id="GO:0004656">
    <property type="term" value="F:procollagen-proline 4-dioxygenase activity"/>
    <property type="evidence" value="ECO:0007669"/>
    <property type="project" value="UniProtKB-EC"/>
</dbReference>
<evidence type="ECO:0000256" key="3">
    <source>
        <dbReference type="ARBA" id="ARBA00004319"/>
    </source>
</evidence>
<dbReference type="KEGG" id="aten:116290109"/>
<dbReference type="Pfam" id="PF13640">
    <property type="entry name" value="2OG-FeII_Oxy_3"/>
    <property type="match status" value="1"/>
</dbReference>
<keyword evidence="12" id="KW-0325">Glycoprotein</keyword>
<dbReference type="Pfam" id="PF08336">
    <property type="entry name" value="P4Ha_N"/>
    <property type="match status" value="1"/>
</dbReference>
<organism evidence="15 16">
    <name type="scientific">Actinia tenebrosa</name>
    <name type="common">Australian red waratah sea anemone</name>
    <dbReference type="NCBI Taxonomy" id="6105"/>
    <lineage>
        <taxon>Eukaryota</taxon>
        <taxon>Metazoa</taxon>
        <taxon>Cnidaria</taxon>
        <taxon>Anthozoa</taxon>
        <taxon>Hexacorallia</taxon>
        <taxon>Actiniaria</taxon>
        <taxon>Actiniidae</taxon>
        <taxon>Actinia</taxon>
    </lineage>
</organism>
<evidence type="ECO:0000256" key="13">
    <source>
        <dbReference type="SAM" id="SignalP"/>
    </source>
</evidence>
<dbReference type="InterPro" id="IPR005123">
    <property type="entry name" value="Oxoglu/Fe-dep_dioxygenase_dom"/>
</dbReference>
<dbReference type="GO" id="GO:0031418">
    <property type="term" value="F:L-ascorbic acid binding"/>
    <property type="evidence" value="ECO:0007669"/>
    <property type="project" value="UniProtKB-KW"/>
</dbReference>
<comment type="cofactor">
    <cofactor evidence="1">
        <name>L-ascorbate</name>
        <dbReference type="ChEBI" id="CHEBI:38290"/>
    </cofactor>
</comment>
<protein>
    <recommendedName>
        <fullName evidence="5">procollagen-proline 4-dioxygenase</fullName>
        <ecNumber evidence="5">1.14.11.2</ecNumber>
    </recommendedName>
</protein>
<sequence>MILFFSFPFSFLFGVYLVQGTPSQSTSNTSSVDVFTSVEQLKGLSRLESFLSHLLDEYVNGKYHIDALQVVKDFSSEMKKIQKAKELVGIDSFIGHPSNTFLLVRRFIKHWTELSNYLNKGSENELQKILKENKPSFPSSRDLLGCATALLRIQDIYQFPAKQIAKGHLNTNDQGPKLGADECFDLGYAAHTWKYFDLARDWLKETLLRMSQEYGYKGVLKRTRVLEYLAWAEYQTGNLPEAIKHTQSILEKKPKHKKGMEALKSYKAQLKYRQTYINNLDARLQANNRENQKDEEIKAYERLCRGKIIQGQPEEKLRCFYKTDDPQLVLKPAKIELVSVEPEIQILLEAITEKEIQEFKKKAKPKLIRVQAMNSSSAGENVYTDYRISRSVWLEDRDAKPVVTLNKRLEAITGLSLDENHSELLQVVNYGSGGHDEPHHDYLQVANNSSFTAKQRNRMATILLYMSDVSAGGATVFIEAEVIVNPRKGSAVFWYNLSKSGQLDKRTTHGSCPVIIGSKWVANKWVLENGQGVTRPCGLEQDE</sequence>
<keyword evidence="11" id="KW-0408">Iron</keyword>
<comment type="similarity">
    <text evidence="4">Belongs to the P4HA family.</text>
</comment>
<dbReference type="SUPFAM" id="SSF48452">
    <property type="entry name" value="TPR-like"/>
    <property type="match status" value="1"/>
</dbReference>
<feature type="chain" id="PRO_5027598982" description="procollagen-proline 4-dioxygenase" evidence="13">
    <location>
        <begin position="21"/>
        <end position="543"/>
    </location>
</feature>
<dbReference type="InterPro" id="IPR011990">
    <property type="entry name" value="TPR-like_helical_dom_sf"/>
</dbReference>
<name>A0A6P8HD16_ACTTE</name>
<evidence type="ECO:0000256" key="4">
    <source>
        <dbReference type="ARBA" id="ARBA00006511"/>
    </source>
</evidence>